<proteinExistence type="predicted"/>
<gene>
    <name evidence="1" type="ORF">PIB30_094339</name>
</gene>
<protein>
    <submittedName>
        <fullName evidence="1">Uncharacterized protein</fullName>
    </submittedName>
</protein>
<evidence type="ECO:0000313" key="2">
    <source>
        <dbReference type="Proteomes" id="UP001341840"/>
    </source>
</evidence>
<accession>A0ABU6QWK0</accession>
<sequence>MASAMRLEFDTKDVAEPPLTIPELSLITIVEAPLLVLSWNATSAFFSHYVGGSLKVTDCPYQEPNSGPYCFFPLHFSISDFFSDVQ</sequence>
<keyword evidence="2" id="KW-1185">Reference proteome</keyword>
<dbReference type="Proteomes" id="UP001341840">
    <property type="component" value="Unassembled WGS sequence"/>
</dbReference>
<organism evidence="1 2">
    <name type="scientific">Stylosanthes scabra</name>
    <dbReference type="NCBI Taxonomy" id="79078"/>
    <lineage>
        <taxon>Eukaryota</taxon>
        <taxon>Viridiplantae</taxon>
        <taxon>Streptophyta</taxon>
        <taxon>Embryophyta</taxon>
        <taxon>Tracheophyta</taxon>
        <taxon>Spermatophyta</taxon>
        <taxon>Magnoliopsida</taxon>
        <taxon>eudicotyledons</taxon>
        <taxon>Gunneridae</taxon>
        <taxon>Pentapetalae</taxon>
        <taxon>rosids</taxon>
        <taxon>fabids</taxon>
        <taxon>Fabales</taxon>
        <taxon>Fabaceae</taxon>
        <taxon>Papilionoideae</taxon>
        <taxon>50 kb inversion clade</taxon>
        <taxon>dalbergioids sensu lato</taxon>
        <taxon>Dalbergieae</taxon>
        <taxon>Pterocarpus clade</taxon>
        <taxon>Stylosanthes</taxon>
    </lineage>
</organism>
<dbReference type="EMBL" id="JASCZI010002077">
    <property type="protein sequence ID" value="MED6115812.1"/>
    <property type="molecule type" value="Genomic_DNA"/>
</dbReference>
<comment type="caution">
    <text evidence="1">The sequence shown here is derived from an EMBL/GenBank/DDBJ whole genome shotgun (WGS) entry which is preliminary data.</text>
</comment>
<evidence type="ECO:0000313" key="1">
    <source>
        <dbReference type="EMBL" id="MED6115812.1"/>
    </source>
</evidence>
<reference evidence="1 2" key="1">
    <citation type="journal article" date="2023" name="Plants (Basel)">
        <title>Bridging the Gap: Combining Genomics and Transcriptomics Approaches to Understand Stylosanthes scabra, an Orphan Legume from the Brazilian Caatinga.</title>
        <authorList>
            <person name="Ferreira-Neto J.R.C."/>
            <person name="da Silva M.D."/>
            <person name="Binneck E."/>
            <person name="de Melo N.F."/>
            <person name="da Silva R.H."/>
            <person name="de Melo A.L.T.M."/>
            <person name="Pandolfi V."/>
            <person name="Bustamante F.O."/>
            <person name="Brasileiro-Vidal A.C."/>
            <person name="Benko-Iseppon A.M."/>
        </authorList>
    </citation>
    <scope>NUCLEOTIDE SEQUENCE [LARGE SCALE GENOMIC DNA]</scope>
    <source>
        <tissue evidence="1">Leaves</tissue>
    </source>
</reference>
<name>A0ABU6QWK0_9FABA</name>